<organism evidence="2 3">
    <name type="scientific">Streptomyces rochei</name>
    <name type="common">Streptomyces parvullus</name>
    <dbReference type="NCBI Taxonomy" id="1928"/>
    <lineage>
        <taxon>Bacteria</taxon>
        <taxon>Bacillati</taxon>
        <taxon>Actinomycetota</taxon>
        <taxon>Actinomycetes</taxon>
        <taxon>Kitasatosporales</taxon>
        <taxon>Streptomycetaceae</taxon>
        <taxon>Streptomyces</taxon>
        <taxon>Streptomyces rochei group</taxon>
    </lineage>
</organism>
<proteinExistence type="predicted"/>
<feature type="non-terminal residue" evidence="2">
    <location>
        <position position="1"/>
    </location>
</feature>
<dbReference type="EMBL" id="JBIENY010000557">
    <property type="protein sequence ID" value="MFG6301692.1"/>
    <property type="molecule type" value="Genomic_DNA"/>
</dbReference>
<reference evidence="2 3" key="1">
    <citation type="submission" date="2024-10" db="EMBL/GenBank/DDBJ databases">
        <title>Draft genome assembly of a novel steroid transforming actinomycete isolated from African clawed frog Xenopus laevis.</title>
        <authorList>
            <person name="Bragin E."/>
            <person name="Kollerov V."/>
            <person name="Donova M.V."/>
        </authorList>
    </citation>
    <scope>NUCLEOTIDE SEQUENCE [LARGE SCALE GENOMIC DNA]</scope>
    <source>
        <strain evidence="2 3">MTOC-St3</strain>
    </source>
</reference>
<evidence type="ECO:0000313" key="3">
    <source>
        <dbReference type="Proteomes" id="UP001605990"/>
    </source>
</evidence>
<dbReference type="RefSeq" id="WP_394396526.1">
    <property type="nucleotide sequence ID" value="NZ_JBIENY010000557.1"/>
</dbReference>
<evidence type="ECO:0000259" key="1">
    <source>
        <dbReference type="Pfam" id="PF09588"/>
    </source>
</evidence>
<accession>A0ABW7EH37</accession>
<dbReference type="InterPro" id="IPR019080">
    <property type="entry name" value="YqaJ_viral_recombinase"/>
</dbReference>
<dbReference type="Proteomes" id="UP001605990">
    <property type="component" value="Unassembled WGS sequence"/>
</dbReference>
<gene>
    <name evidence="2" type="ORF">ACGU38_40845</name>
</gene>
<feature type="domain" description="YqaJ viral recombinase" evidence="1">
    <location>
        <begin position="2"/>
        <end position="89"/>
    </location>
</feature>
<dbReference type="Pfam" id="PF09588">
    <property type="entry name" value="YqaJ"/>
    <property type="match status" value="1"/>
</dbReference>
<dbReference type="Gene3D" id="3.90.320.10">
    <property type="match status" value="1"/>
</dbReference>
<dbReference type="InterPro" id="IPR011604">
    <property type="entry name" value="PDDEXK-like_dom_sf"/>
</dbReference>
<sequence>APFESSPEMRWGSRFEDDVAEEFAERHPEHPLLHTGTWKHRDRDWQRATPDRLWGDSIVEIKTAASPDDWGPDGSDELPVHYRCQVLWQQDTLGLHKPARLAVLILPYDYREYVIEYDADDARILRDAAERFLDDVRRGNRPPIDGATDTYQTIRVQPDGLEDRDVEIPSELAARWDAAYSAVAASTADLTQVKGEVLDLIGNGKRAVCGDRRIAYRTVRDGHTYSLQPYTTSKDAA</sequence>
<dbReference type="SUPFAM" id="SSF52980">
    <property type="entry name" value="Restriction endonuclease-like"/>
    <property type="match status" value="1"/>
</dbReference>
<evidence type="ECO:0000313" key="2">
    <source>
        <dbReference type="EMBL" id="MFG6301692.1"/>
    </source>
</evidence>
<protein>
    <submittedName>
        <fullName evidence="2">YqaJ viral recombinase family protein</fullName>
    </submittedName>
</protein>
<name>A0ABW7EH37_STRRO</name>
<comment type="caution">
    <text evidence="2">The sequence shown here is derived from an EMBL/GenBank/DDBJ whole genome shotgun (WGS) entry which is preliminary data.</text>
</comment>
<dbReference type="InterPro" id="IPR011335">
    <property type="entry name" value="Restrct_endonuc-II-like"/>
</dbReference>
<keyword evidence="3" id="KW-1185">Reference proteome</keyword>